<organism evidence="1 2">
    <name type="scientific">Treponema vincentii ATCC 35580</name>
    <dbReference type="NCBI Taxonomy" id="596324"/>
    <lineage>
        <taxon>Bacteria</taxon>
        <taxon>Pseudomonadati</taxon>
        <taxon>Spirochaetota</taxon>
        <taxon>Spirochaetia</taxon>
        <taxon>Spirochaetales</taxon>
        <taxon>Treponemataceae</taxon>
        <taxon>Treponema</taxon>
    </lineage>
</organism>
<proteinExistence type="predicted"/>
<name>C8PQ86_9SPIR</name>
<comment type="caution">
    <text evidence="1">The sequence shown here is derived from an EMBL/GenBank/DDBJ whole genome shotgun (WGS) entry which is preliminary data.</text>
</comment>
<dbReference type="EMBL" id="ACYH01000033">
    <property type="protein sequence ID" value="EEV20462.1"/>
    <property type="molecule type" value="Genomic_DNA"/>
</dbReference>
<reference evidence="1 2" key="1">
    <citation type="submission" date="2009-07" db="EMBL/GenBank/DDBJ databases">
        <authorList>
            <person name="Madupu R."/>
            <person name="Sebastian Y."/>
            <person name="Durkin A.S."/>
            <person name="Torralba M."/>
            <person name="Methe B."/>
            <person name="Sutton G.G."/>
            <person name="Strausberg R.L."/>
            <person name="Nelson K.E."/>
        </authorList>
    </citation>
    <scope>NUCLEOTIDE SEQUENCE [LARGE SCALE GENOMIC DNA]</scope>
    <source>
        <strain evidence="1 2">ATCC 35580</strain>
    </source>
</reference>
<dbReference type="STRING" id="596324.TREVI0001_0454"/>
<dbReference type="Proteomes" id="UP000004509">
    <property type="component" value="Unassembled WGS sequence"/>
</dbReference>
<sequence>MPQMSKGGKYIFGWSEIREDGALIFPLPAVEEYNLHQEQYIYIVSGSKQTGGFCVMSEPLLSLSKLNHILKENPRLADRTLKEGELISYKGRKYGWLTLKDNGVCLSASLMQMLDIKTGDKLLAIRSSNFAFTMGAKGSLVQKANEYTGEIEVF</sequence>
<accession>C8PQ86</accession>
<evidence type="ECO:0000313" key="2">
    <source>
        <dbReference type="Proteomes" id="UP000004509"/>
    </source>
</evidence>
<dbReference type="OrthoDB" id="9783947at2"/>
<dbReference type="RefSeq" id="WP_006188741.1">
    <property type="nucleotide sequence ID" value="NZ_ACYH01000033.1"/>
</dbReference>
<protein>
    <submittedName>
        <fullName evidence="1">Uncharacterized protein</fullName>
    </submittedName>
</protein>
<dbReference type="eggNOG" id="ENOG50319YQ">
    <property type="taxonomic scope" value="Bacteria"/>
</dbReference>
<dbReference type="AlphaFoldDB" id="C8PQ86"/>
<gene>
    <name evidence="1" type="ORF">TREVI0001_0454</name>
</gene>
<evidence type="ECO:0000313" key="1">
    <source>
        <dbReference type="EMBL" id="EEV20462.1"/>
    </source>
</evidence>